<keyword evidence="3" id="KW-0732">Signal</keyword>
<feature type="signal peptide" evidence="3">
    <location>
        <begin position="1"/>
        <end position="18"/>
    </location>
</feature>
<proteinExistence type="predicted"/>
<organism evidence="4 5">
    <name type="scientific">Phyllosticta capitalensis</name>
    <dbReference type="NCBI Taxonomy" id="121624"/>
    <lineage>
        <taxon>Eukaryota</taxon>
        <taxon>Fungi</taxon>
        <taxon>Dikarya</taxon>
        <taxon>Ascomycota</taxon>
        <taxon>Pezizomycotina</taxon>
        <taxon>Dothideomycetes</taxon>
        <taxon>Dothideomycetes incertae sedis</taxon>
        <taxon>Botryosphaeriales</taxon>
        <taxon>Phyllostictaceae</taxon>
        <taxon>Phyllosticta</taxon>
    </lineage>
</organism>
<keyword evidence="2" id="KW-0812">Transmembrane</keyword>
<evidence type="ECO:0000256" key="2">
    <source>
        <dbReference type="SAM" id="Phobius"/>
    </source>
</evidence>
<evidence type="ECO:0000256" key="1">
    <source>
        <dbReference type="SAM" id="MobiDB-lite"/>
    </source>
</evidence>
<comment type="caution">
    <text evidence="4">The sequence shown here is derived from an EMBL/GenBank/DDBJ whole genome shotgun (WGS) entry which is preliminary data.</text>
</comment>
<dbReference type="EMBL" id="JBBWRZ010000005">
    <property type="protein sequence ID" value="KAK8235466.1"/>
    <property type="molecule type" value="Genomic_DNA"/>
</dbReference>
<gene>
    <name evidence="4" type="ORF">HDK90DRAFT_246830</name>
</gene>
<feature type="chain" id="PRO_5046270677" evidence="3">
    <location>
        <begin position="19"/>
        <end position="287"/>
    </location>
</feature>
<evidence type="ECO:0000256" key="3">
    <source>
        <dbReference type="SAM" id="SignalP"/>
    </source>
</evidence>
<accession>A0ABR1YQH8</accession>
<keyword evidence="5" id="KW-1185">Reference proteome</keyword>
<evidence type="ECO:0000313" key="4">
    <source>
        <dbReference type="EMBL" id="KAK8235466.1"/>
    </source>
</evidence>
<keyword evidence="2" id="KW-1133">Transmembrane helix</keyword>
<keyword evidence="2" id="KW-0472">Membrane</keyword>
<dbReference type="Proteomes" id="UP001492380">
    <property type="component" value="Unassembled WGS sequence"/>
</dbReference>
<feature type="region of interest" description="Disordered" evidence="1">
    <location>
        <begin position="257"/>
        <end position="287"/>
    </location>
</feature>
<reference evidence="4 5" key="1">
    <citation type="submission" date="2024-04" db="EMBL/GenBank/DDBJ databases">
        <title>Phyllosticta paracitricarpa is synonymous to the EU quarantine fungus P. citricarpa based on phylogenomic analyses.</title>
        <authorList>
            <consortium name="Lawrence Berkeley National Laboratory"/>
            <person name="Van Ingen-Buijs V.A."/>
            <person name="Van Westerhoven A.C."/>
            <person name="Haridas S."/>
            <person name="Skiadas P."/>
            <person name="Martin F."/>
            <person name="Groenewald J.Z."/>
            <person name="Crous P.W."/>
            <person name="Seidl M.F."/>
        </authorList>
    </citation>
    <scope>NUCLEOTIDE SEQUENCE [LARGE SCALE GENOMIC DNA]</scope>
    <source>
        <strain evidence="4 5">CBS 123374</strain>
    </source>
</reference>
<feature type="compositionally biased region" description="Basic and acidic residues" evidence="1">
    <location>
        <begin position="266"/>
        <end position="287"/>
    </location>
</feature>
<sequence length="287" mass="30727">MITTIFFALSLIPSATLAAAVDEATCYFPNREIDTDGYVCNTTAAANGDGSACCLHNDACYESGTCYQDWSGISYRRSCTDKDWRSGNCPDYCLDDAFQGDYARITQCVTGTAASCCVTNGTESCCDGNTTNYFTWTPGYIQAVINGDGTNRLGPYVSANGVTQGVASSTAAATATSSTSAASTTAASCESTVPLEDKGASKGKTAATVTSGFFGAAFALSFTSMMVFWMKFRREKALRMREQQQYQDQLQMPVQDKSYPLLELSGAERSEMEAREAPKHDSHSGQL</sequence>
<evidence type="ECO:0000313" key="5">
    <source>
        <dbReference type="Proteomes" id="UP001492380"/>
    </source>
</evidence>
<name>A0ABR1YQH8_9PEZI</name>
<protein>
    <submittedName>
        <fullName evidence="4">Uncharacterized protein</fullName>
    </submittedName>
</protein>
<feature type="transmembrane region" description="Helical" evidence="2">
    <location>
        <begin position="212"/>
        <end position="232"/>
    </location>
</feature>